<protein>
    <submittedName>
        <fullName evidence="3">Uncharacterized protein</fullName>
    </submittedName>
</protein>
<reference evidence="3 4" key="1">
    <citation type="submission" date="2019-02" db="EMBL/GenBank/DDBJ databases">
        <title>Complete Genome Sequence and Methylome Analysis of Sphaerotilus natans subsp. sulfidivorans D-507.</title>
        <authorList>
            <person name="Fomenkov A."/>
            <person name="Gridneva E."/>
            <person name="Smolyakov D."/>
            <person name="Dubinina G."/>
            <person name="Vincze T."/>
            <person name="Grabovich M."/>
            <person name="Roberts R.J."/>
        </authorList>
    </citation>
    <scope>NUCLEOTIDE SEQUENCE [LARGE SCALE GENOMIC DNA]</scope>
    <source>
        <strain evidence="3 4">D-507</strain>
    </source>
</reference>
<feature type="compositionally biased region" description="Polar residues" evidence="1">
    <location>
        <begin position="22"/>
        <end position="36"/>
    </location>
</feature>
<gene>
    <name evidence="2" type="ORF">ABIC99_000252</name>
    <name evidence="3" type="ORF">EWH46_10410</name>
</gene>
<accession>A0A5C1Q4W7</accession>
<reference evidence="2 5" key="2">
    <citation type="submission" date="2024-06" db="EMBL/GenBank/DDBJ databases">
        <title>Genomic Encyclopedia of Type Strains, Phase IV (KMG-IV): sequencing the most valuable type-strain genomes for metagenomic binning, comparative biology and taxonomic classification.</title>
        <authorList>
            <person name="Goeker M."/>
        </authorList>
    </citation>
    <scope>NUCLEOTIDE SEQUENCE [LARGE SCALE GENOMIC DNA]</scope>
    <source>
        <strain evidence="2 5">D-501</strain>
    </source>
</reference>
<dbReference type="RefSeq" id="WP_149503845.1">
    <property type="nucleotide sequence ID" value="NZ_CP035708.1"/>
</dbReference>
<evidence type="ECO:0000313" key="4">
    <source>
        <dbReference type="Proteomes" id="UP000323522"/>
    </source>
</evidence>
<keyword evidence="5" id="KW-1185">Reference proteome</keyword>
<proteinExistence type="predicted"/>
<feature type="compositionally biased region" description="Basic and acidic residues" evidence="1">
    <location>
        <begin position="95"/>
        <end position="104"/>
    </location>
</feature>
<evidence type="ECO:0000313" key="2">
    <source>
        <dbReference type="EMBL" id="MET3602476.1"/>
    </source>
</evidence>
<dbReference type="EMBL" id="JBEPLS010000001">
    <property type="protein sequence ID" value="MET3602476.1"/>
    <property type="molecule type" value="Genomic_DNA"/>
</dbReference>
<feature type="region of interest" description="Disordered" evidence="1">
    <location>
        <begin position="55"/>
        <end position="74"/>
    </location>
</feature>
<dbReference type="AlphaFoldDB" id="A0A5C1Q4W7"/>
<evidence type="ECO:0000313" key="5">
    <source>
        <dbReference type="Proteomes" id="UP001549111"/>
    </source>
</evidence>
<dbReference type="KEGG" id="snn:EWH46_10410"/>
<dbReference type="Proteomes" id="UP000323522">
    <property type="component" value="Chromosome"/>
</dbReference>
<feature type="region of interest" description="Disordered" evidence="1">
    <location>
        <begin position="83"/>
        <end position="118"/>
    </location>
</feature>
<evidence type="ECO:0000313" key="3">
    <source>
        <dbReference type="EMBL" id="QEN01142.1"/>
    </source>
</evidence>
<organism evidence="3 4">
    <name type="scientific">Sphaerotilus sulfidivorans</name>
    <dbReference type="NCBI Taxonomy" id="639200"/>
    <lineage>
        <taxon>Bacteria</taxon>
        <taxon>Pseudomonadati</taxon>
        <taxon>Pseudomonadota</taxon>
        <taxon>Betaproteobacteria</taxon>
        <taxon>Burkholderiales</taxon>
        <taxon>Sphaerotilaceae</taxon>
        <taxon>Sphaerotilus</taxon>
    </lineage>
</organism>
<name>A0A5C1Q4W7_9BURK</name>
<feature type="region of interest" description="Disordered" evidence="1">
    <location>
        <begin position="1"/>
        <end position="39"/>
    </location>
</feature>
<sequence>MKKRPAARQPGEVRRRLRCPIPSSQPHPATSASRASTWPAPARCRCWTCSAPGSPTPATAGRVGEPGEHLADAGPLPLLDVLGAGRSRPLRPAGHAREPGEHLADAGPLPLLDVLGAG</sequence>
<dbReference type="EMBL" id="CP035708">
    <property type="protein sequence ID" value="QEN01142.1"/>
    <property type="molecule type" value="Genomic_DNA"/>
</dbReference>
<evidence type="ECO:0000256" key="1">
    <source>
        <dbReference type="SAM" id="MobiDB-lite"/>
    </source>
</evidence>
<dbReference type="Proteomes" id="UP001549111">
    <property type="component" value="Unassembled WGS sequence"/>
</dbReference>